<evidence type="ECO:0000256" key="7">
    <source>
        <dbReference type="ARBA" id="ARBA00023136"/>
    </source>
</evidence>
<feature type="binding site" evidence="9">
    <location>
        <position position="19"/>
    </location>
    <ligand>
        <name>Zn(2+)</name>
        <dbReference type="ChEBI" id="CHEBI:29105"/>
    </ligand>
</feature>
<evidence type="ECO:0000313" key="13">
    <source>
        <dbReference type="Proteomes" id="UP000241769"/>
    </source>
</evidence>
<reference evidence="12 13" key="1">
    <citation type="journal article" date="2018" name="Genome Biol. Evol.">
        <title>Multiple Roots of Fruiting Body Formation in Amoebozoa.</title>
        <authorList>
            <person name="Hillmann F."/>
            <person name="Forbes G."/>
            <person name="Novohradska S."/>
            <person name="Ferling I."/>
            <person name="Riege K."/>
            <person name="Groth M."/>
            <person name="Westermann M."/>
            <person name="Marz M."/>
            <person name="Spaller T."/>
            <person name="Winckler T."/>
            <person name="Schaap P."/>
            <person name="Glockner G."/>
        </authorList>
    </citation>
    <scope>NUCLEOTIDE SEQUENCE [LARGE SCALE GENOMIC DNA]</scope>
    <source>
        <strain evidence="12 13">Jena</strain>
    </source>
</reference>
<dbReference type="PANTHER" id="PTHR12893">
    <property type="entry name" value="GOLGI REASSEMBLY STACKING PROTEIN GRASP"/>
    <property type="match status" value="1"/>
</dbReference>
<organism evidence="12 13">
    <name type="scientific">Planoprotostelium fungivorum</name>
    <dbReference type="NCBI Taxonomy" id="1890364"/>
    <lineage>
        <taxon>Eukaryota</taxon>
        <taxon>Amoebozoa</taxon>
        <taxon>Evosea</taxon>
        <taxon>Variosea</taxon>
        <taxon>Cavosteliida</taxon>
        <taxon>Cavosteliaceae</taxon>
        <taxon>Planoprotostelium</taxon>
    </lineage>
</organism>
<dbReference type="OrthoDB" id="3318at2759"/>
<dbReference type="SUPFAM" id="SSF50156">
    <property type="entry name" value="PDZ domain-like"/>
    <property type="match status" value="2"/>
</dbReference>
<dbReference type="InParanoid" id="A0A2P6NI52"/>
<proteinExistence type="inferred from homology"/>
<name>A0A2P6NI52_9EUKA</name>
<evidence type="ECO:0000256" key="5">
    <source>
        <dbReference type="ARBA" id="ARBA00022737"/>
    </source>
</evidence>
<keyword evidence="9" id="KW-0862">Zinc</keyword>
<accession>A0A2P6NI52</accession>
<keyword evidence="9" id="KW-0479">Metal-binding</keyword>
<comment type="similarity">
    <text evidence="2">Belongs to the GORASP family.</text>
</comment>
<dbReference type="GO" id="GO:0000139">
    <property type="term" value="C:Golgi membrane"/>
    <property type="evidence" value="ECO:0007669"/>
    <property type="project" value="UniProtKB-SubCell"/>
</dbReference>
<feature type="region of interest" description="Disordered" evidence="10">
    <location>
        <begin position="234"/>
        <end position="256"/>
    </location>
</feature>
<sequence>MGNEQSTPAQGGSSIGGFHVLQVQDGSPGAAAGLESYFDFITGANGKAYEREDPSFVETLRQNIHKPVDLTVYNSKNDTIRNVTLVPNDTWGGSGLAGISIRYCTVEVATEFVWHVLEVHDKSPASKAGLVANTDYIVGTPDQQFNNSEDFYTLIQNNEEKSIVLYVYSTQQERMRQVQITPNSDWGGEGSMGCDVGFGLLHRIPVHTTSTGIQRRNYNSTSVLVPEYPAIMQSLPNKPEASNSAPGTPSPVENGPAVLPVQAVEPAEVLAGTASPPLSSPPLASPPATPKRDTPAPLHSPFAKKEEEKTEDRIVSEEEAVAAVTQSLEETKTNAGVFAPSSDVLRVATRTDTKYPPLKAHRTPLGRFDKGTTEPSIDSSAGSCFHLFIFQPTNIFHMKSVAILLALLALAYAVTPAVQEVAKRDGGVITYYNCESGQQGSCGDWLSNNDYVAAVGNAMWNSGQVWCGRQVTIQGPRGTITVTIKDSCGDACEWGHFDLCQNAFAQVANLDDGYVGINWWFS</sequence>
<dbReference type="SUPFAM" id="SSF50685">
    <property type="entry name" value="Barwin-like endoglucanases"/>
    <property type="match status" value="1"/>
</dbReference>
<dbReference type="Proteomes" id="UP000241769">
    <property type="component" value="Unassembled WGS sequence"/>
</dbReference>
<protein>
    <recommendedName>
        <fullName evidence="11">PDZ GRASP-type domain-containing protein</fullName>
    </recommendedName>
</protein>
<comment type="subcellular location">
    <subcellularLocation>
        <location evidence="1">Golgi apparatus membrane</location>
    </subcellularLocation>
</comment>
<evidence type="ECO:0000313" key="12">
    <source>
        <dbReference type="EMBL" id="PRP83612.1"/>
    </source>
</evidence>
<evidence type="ECO:0000256" key="6">
    <source>
        <dbReference type="ARBA" id="ARBA00023034"/>
    </source>
</evidence>
<dbReference type="InterPro" id="IPR024958">
    <property type="entry name" value="GRASP_PDZ"/>
</dbReference>
<dbReference type="EMBL" id="MDYQ01000079">
    <property type="protein sequence ID" value="PRP83612.1"/>
    <property type="molecule type" value="Genomic_DNA"/>
</dbReference>
<dbReference type="FunFam" id="2.30.42.10:FF:000056">
    <property type="entry name" value="Golgi reassembly-stacking protein 2 isoform 1"/>
    <property type="match status" value="1"/>
</dbReference>
<feature type="region of interest" description="Disordered" evidence="10">
    <location>
        <begin position="272"/>
        <end position="314"/>
    </location>
</feature>
<keyword evidence="4" id="KW-0519">Myristate</keyword>
<evidence type="ECO:0000256" key="2">
    <source>
        <dbReference type="ARBA" id="ARBA00007144"/>
    </source>
</evidence>
<dbReference type="InterPro" id="IPR036908">
    <property type="entry name" value="RlpA-like_sf"/>
</dbReference>
<keyword evidence="3" id="KW-0597">Phosphoprotein</keyword>
<feature type="compositionally biased region" description="Basic and acidic residues" evidence="10">
    <location>
        <begin position="303"/>
        <end position="314"/>
    </location>
</feature>
<keyword evidence="5" id="KW-0677">Repeat</keyword>
<dbReference type="GO" id="GO:0007030">
    <property type="term" value="P:Golgi organization"/>
    <property type="evidence" value="ECO:0007669"/>
    <property type="project" value="TreeGrafter"/>
</dbReference>
<gene>
    <name evidence="12" type="ORF">PROFUN_08338</name>
</gene>
<feature type="domain" description="PDZ GRASP-type" evidence="11">
    <location>
        <begin position="112"/>
        <end position="201"/>
    </location>
</feature>
<dbReference type="PANTHER" id="PTHR12893:SF0">
    <property type="entry name" value="GRASP65"/>
    <property type="match status" value="1"/>
</dbReference>
<dbReference type="STRING" id="1890364.A0A2P6NI52"/>
<dbReference type="PROSITE" id="PS51865">
    <property type="entry name" value="PDZ_GRASP"/>
    <property type="match status" value="2"/>
</dbReference>
<keyword evidence="13" id="KW-1185">Reference proteome</keyword>
<comment type="caution">
    <text evidence="12">The sequence shown here is derived from an EMBL/GenBank/DDBJ whole genome shotgun (WGS) entry which is preliminary data.</text>
</comment>
<dbReference type="CDD" id="cd22191">
    <property type="entry name" value="DPBB_RlpA_EXP_N-like"/>
    <property type="match status" value="1"/>
</dbReference>
<dbReference type="Gene3D" id="2.40.40.10">
    <property type="entry name" value="RlpA-like domain"/>
    <property type="match status" value="1"/>
</dbReference>
<feature type="compositionally biased region" description="Polar residues" evidence="10">
    <location>
        <begin position="234"/>
        <end position="247"/>
    </location>
</feature>
<dbReference type="GO" id="GO:0046872">
    <property type="term" value="F:metal ion binding"/>
    <property type="evidence" value="ECO:0007669"/>
    <property type="project" value="UniProtKB-KW"/>
</dbReference>
<keyword evidence="6" id="KW-0333">Golgi apparatus</keyword>
<evidence type="ECO:0000256" key="8">
    <source>
        <dbReference type="ARBA" id="ARBA00023288"/>
    </source>
</evidence>
<evidence type="ECO:0000256" key="1">
    <source>
        <dbReference type="ARBA" id="ARBA00004394"/>
    </source>
</evidence>
<dbReference type="InterPro" id="IPR036034">
    <property type="entry name" value="PDZ_sf"/>
</dbReference>
<keyword evidence="8" id="KW-0449">Lipoprotein</keyword>
<feature type="domain" description="PDZ GRASP-type" evidence="11">
    <location>
        <begin position="16"/>
        <end position="106"/>
    </location>
</feature>
<dbReference type="FunFam" id="2.30.42.10:FF:000026">
    <property type="entry name" value="Golgi reassembly stacking protein 2"/>
    <property type="match status" value="1"/>
</dbReference>
<feature type="binding site" evidence="9">
    <location>
        <position position="104"/>
    </location>
    <ligand>
        <name>Zn(2+)</name>
        <dbReference type="ChEBI" id="CHEBI:29105"/>
    </ligand>
</feature>
<keyword evidence="7" id="KW-0472">Membrane</keyword>
<evidence type="ECO:0000256" key="3">
    <source>
        <dbReference type="ARBA" id="ARBA00022553"/>
    </source>
</evidence>
<evidence type="ECO:0000256" key="9">
    <source>
        <dbReference type="PIRSR" id="PIRSR607583-1"/>
    </source>
</evidence>
<evidence type="ECO:0000259" key="11">
    <source>
        <dbReference type="PROSITE" id="PS51865"/>
    </source>
</evidence>
<dbReference type="Pfam" id="PF04495">
    <property type="entry name" value="GRASP55_65"/>
    <property type="match status" value="1"/>
</dbReference>
<dbReference type="AlphaFoldDB" id="A0A2P6NI52"/>
<evidence type="ECO:0000256" key="10">
    <source>
        <dbReference type="SAM" id="MobiDB-lite"/>
    </source>
</evidence>
<feature type="compositionally biased region" description="Pro residues" evidence="10">
    <location>
        <begin position="278"/>
        <end position="289"/>
    </location>
</feature>
<evidence type="ECO:0000256" key="4">
    <source>
        <dbReference type="ARBA" id="ARBA00022707"/>
    </source>
</evidence>
<dbReference type="Gene3D" id="2.30.42.10">
    <property type="match status" value="2"/>
</dbReference>
<dbReference type="InterPro" id="IPR007583">
    <property type="entry name" value="GRASP55_65"/>
</dbReference>